<dbReference type="OrthoDB" id="9803101at2"/>
<evidence type="ECO:0000313" key="3">
    <source>
        <dbReference type="Proteomes" id="UP000051442"/>
    </source>
</evidence>
<proteinExistence type="inferred from homology"/>
<dbReference type="NCBIfam" id="TIGR00004">
    <property type="entry name" value="Rid family detoxifying hydrolase"/>
    <property type="match status" value="1"/>
</dbReference>
<dbReference type="SUPFAM" id="SSF55298">
    <property type="entry name" value="YjgF-like"/>
    <property type="match status" value="1"/>
</dbReference>
<evidence type="ECO:0000256" key="1">
    <source>
        <dbReference type="ARBA" id="ARBA00010552"/>
    </source>
</evidence>
<sequence>METIYSANAPEPLGPYSQAKKTGDLVFISGQIGIDPKTGKLAGDDIETQTKQVMANLGAILEAAGKSYKDVVKATCLLKNIDDFGKFNAIYGDYVESKPARSTFAAVIPAGALVEVELIVE</sequence>
<dbReference type="EMBL" id="AYZM01000006">
    <property type="protein sequence ID" value="KRN26820.1"/>
    <property type="molecule type" value="Genomic_DNA"/>
</dbReference>
<comment type="similarity">
    <text evidence="1">Belongs to the RutC family.</text>
</comment>
<dbReference type="GO" id="GO:0019239">
    <property type="term" value="F:deaminase activity"/>
    <property type="evidence" value="ECO:0007669"/>
    <property type="project" value="TreeGrafter"/>
</dbReference>
<dbReference type="RefSeq" id="WP_054735328.1">
    <property type="nucleotide sequence ID" value="NZ_AYZM01000006.1"/>
</dbReference>
<dbReference type="Pfam" id="PF01042">
    <property type="entry name" value="Ribonuc_L-PSP"/>
    <property type="match status" value="1"/>
</dbReference>
<dbReference type="AlphaFoldDB" id="A0A0R2FQR1"/>
<dbReference type="CDD" id="cd00448">
    <property type="entry name" value="YjgF_YER057c_UK114_family"/>
    <property type="match status" value="1"/>
</dbReference>
<dbReference type="Gene3D" id="3.30.1330.40">
    <property type="entry name" value="RutC-like"/>
    <property type="match status" value="1"/>
</dbReference>
<evidence type="ECO:0000313" key="2">
    <source>
        <dbReference type="EMBL" id="KRN26820.1"/>
    </source>
</evidence>
<comment type="caution">
    <text evidence="2">The sequence shown here is derived from an EMBL/GenBank/DDBJ whole genome shotgun (WGS) entry which is preliminary data.</text>
</comment>
<gene>
    <name evidence="2" type="ORF">FD14_GL000052</name>
</gene>
<dbReference type="GO" id="GO:0005829">
    <property type="term" value="C:cytosol"/>
    <property type="evidence" value="ECO:0007669"/>
    <property type="project" value="TreeGrafter"/>
</dbReference>
<dbReference type="InterPro" id="IPR035959">
    <property type="entry name" value="RutC-like_sf"/>
</dbReference>
<protein>
    <submittedName>
        <fullName evidence="2">Uncharacterized protein</fullName>
    </submittedName>
</protein>
<dbReference type="STRING" id="1423804.FD14_GL000052"/>
<dbReference type="PANTHER" id="PTHR11803:SF58">
    <property type="entry name" value="PROTEIN HMF1-RELATED"/>
    <property type="match status" value="1"/>
</dbReference>
<accession>A0A0R2FQR1</accession>
<dbReference type="InterPro" id="IPR006175">
    <property type="entry name" value="YjgF/YER057c/UK114"/>
</dbReference>
<organism evidence="2 3">
    <name type="scientific">Secundilactobacillus similis DSM 23365 = JCM 2765</name>
    <dbReference type="NCBI Taxonomy" id="1423804"/>
    <lineage>
        <taxon>Bacteria</taxon>
        <taxon>Bacillati</taxon>
        <taxon>Bacillota</taxon>
        <taxon>Bacilli</taxon>
        <taxon>Lactobacillales</taxon>
        <taxon>Lactobacillaceae</taxon>
        <taxon>Secundilactobacillus</taxon>
    </lineage>
</organism>
<name>A0A0R2FQR1_9LACO</name>
<dbReference type="InterPro" id="IPR006056">
    <property type="entry name" value="RidA"/>
</dbReference>
<keyword evidence="3" id="KW-1185">Reference proteome</keyword>
<dbReference type="PATRIC" id="fig|1423804.4.peg.59"/>
<dbReference type="PANTHER" id="PTHR11803">
    <property type="entry name" value="2-IMINOBUTANOATE/2-IMINOPROPANOATE DEAMINASE RIDA"/>
    <property type="match status" value="1"/>
</dbReference>
<dbReference type="FunFam" id="3.30.1330.40:FF:000001">
    <property type="entry name" value="L-PSP family endoribonuclease"/>
    <property type="match status" value="1"/>
</dbReference>
<reference evidence="2 3" key="1">
    <citation type="journal article" date="2015" name="Genome Announc.">
        <title>Expanding the biotechnology potential of lactobacilli through comparative genomics of 213 strains and associated genera.</title>
        <authorList>
            <person name="Sun Z."/>
            <person name="Harris H.M."/>
            <person name="McCann A."/>
            <person name="Guo C."/>
            <person name="Argimon S."/>
            <person name="Zhang W."/>
            <person name="Yang X."/>
            <person name="Jeffery I.B."/>
            <person name="Cooney J.C."/>
            <person name="Kagawa T.F."/>
            <person name="Liu W."/>
            <person name="Song Y."/>
            <person name="Salvetti E."/>
            <person name="Wrobel A."/>
            <person name="Rasinkangas P."/>
            <person name="Parkhill J."/>
            <person name="Rea M.C."/>
            <person name="O'Sullivan O."/>
            <person name="Ritari J."/>
            <person name="Douillard F.P."/>
            <person name="Paul Ross R."/>
            <person name="Yang R."/>
            <person name="Briner A.E."/>
            <person name="Felis G.E."/>
            <person name="de Vos W.M."/>
            <person name="Barrangou R."/>
            <person name="Klaenhammer T.R."/>
            <person name="Caufield P.W."/>
            <person name="Cui Y."/>
            <person name="Zhang H."/>
            <person name="O'Toole P.W."/>
        </authorList>
    </citation>
    <scope>NUCLEOTIDE SEQUENCE [LARGE SCALE GENOMIC DNA]</scope>
    <source>
        <strain evidence="2 3">DSM 23365</strain>
    </source>
</reference>
<dbReference type="Proteomes" id="UP000051442">
    <property type="component" value="Unassembled WGS sequence"/>
</dbReference>